<dbReference type="InterPro" id="IPR001670">
    <property type="entry name" value="ADH_Fe/GldA"/>
</dbReference>
<comment type="similarity">
    <text evidence="1">Belongs to the iron-containing alcohol dehydrogenase family.</text>
</comment>
<dbReference type="FunFam" id="3.40.50.1970:FF:000003">
    <property type="entry name" value="Alcohol dehydrogenase, iron-containing"/>
    <property type="match status" value="1"/>
</dbReference>
<keyword evidence="7" id="KW-1185">Reference proteome</keyword>
<evidence type="ECO:0000259" key="5">
    <source>
        <dbReference type="Pfam" id="PF25137"/>
    </source>
</evidence>
<dbReference type="FunFam" id="1.20.1090.10:FF:000001">
    <property type="entry name" value="Aldehyde-alcohol dehydrogenase"/>
    <property type="match status" value="1"/>
</dbReference>
<dbReference type="CDD" id="cd17814">
    <property type="entry name" value="Fe-ADH-like"/>
    <property type="match status" value="1"/>
</dbReference>
<dbReference type="GO" id="GO:0004022">
    <property type="term" value="F:alcohol dehydrogenase (NAD+) activity"/>
    <property type="evidence" value="ECO:0007669"/>
    <property type="project" value="TreeGrafter"/>
</dbReference>
<dbReference type="Gene3D" id="3.40.50.1970">
    <property type="match status" value="1"/>
</dbReference>
<dbReference type="PANTHER" id="PTHR11496:SF102">
    <property type="entry name" value="ALCOHOL DEHYDROGENASE 4"/>
    <property type="match status" value="1"/>
</dbReference>
<dbReference type="Pfam" id="PF25137">
    <property type="entry name" value="ADH_Fe_C"/>
    <property type="match status" value="1"/>
</dbReference>
<dbReference type="GeneID" id="14309575"/>
<dbReference type="RefSeq" id="WP_015286152.1">
    <property type="nucleotide sequence ID" value="NC_019943.1"/>
</dbReference>
<evidence type="ECO:0000256" key="1">
    <source>
        <dbReference type="ARBA" id="ARBA00007358"/>
    </source>
</evidence>
<protein>
    <submittedName>
        <fullName evidence="6">Alcohol dehydrogenase, class IV</fullName>
    </submittedName>
</protein>
<dbReference type="InParanoid" id="L0HJF8"/>
<dbReference type="KEGG" id="mfo:Metfor_2183"/>
<dbReference type="eggNOG" id="arCOG00984">
    <property type="taxonomic scope" value="Archaea"/>
</dbReference>
<organism evidence="6 7">
    <name type="scientific">Methanoregula formicica (strain DSM 22288 / NBRC 105244 / SMSP)</name>
    <dbReference type="NCBI Taxonomy" id="593750"/>
    <lineage>
        <taxon>Archaea</taxon>
        <taxon>Methanobacteriati</taxon>
        <taxon>Methanobacteriota</taxon>
        <taxon>Stenosarchaea group</taxon>
        <taxon>Methanomicrobia</taxon>
        <taxon>Methanomicrobiales</taxon>
        <taxon>Methanoregulaceae</taxon>
        <taxon>Methanoregula</taxon>
    </lineage>
</organism>
<proteinExistence type="inferred from homology"/>
<dbReference type="OrthoDB" id="57329at2157"/>
<dbReference type="STRING" id="593750.Metfor_2183"/>
<name>L0HJF8_METFS</name>
<feature type="domain" description="Fe-containing alcohol dehydrogenase-like C-terminal" evidence="5">
    <location>
        <begin position="192"/>
        <end position="386"/>
    </location>
</feature>
<dbReference type="HOGENOM" id="CLU_007207_0_0_2"/>
<dbReference type="InterPro" id="IPR056798">
    <property type="entry name" value="ADH_Fe_C"/>
</dbReference>
<reference evidence="7" key="1">
    <citation type="submission" date="2011-12" db="EMBL/GenBank/DDBJ databases">
        <title>Complete sequence of Methanoregula formicicum SMSP.</title>
        <authorList>
            <person name="Lucas S."/>
            <person name="Han J."/>
            <person name="Lapidus A."/>
            <person name="Cheng J.-F."/>
            <person name="Goodwin L."/>
            <person name="Pitluck S."/>
            <person name="Peters L."/>
            <person name="Ovchinnikova G."/>
            <person name="Teshima H."/>
            <person name="Detter J.C."/>
            <person name="Han C."/>
            <person name="Tapia R."/>
            <person name="Land M."/>
            <person name="Hauser L."/>
            <person name="Kyrpides N."/>
            <person name="Ivanova N."/>
            <person name="Pagani I."/>
            <person name="Imachi H."/>
            <person name="Tamaki H."/>
            <person name="Sekiguchi Y."/>
            <person name="Kamagata Y."/>
            <person name="Cadillo-Quiroz H."/>
            <person name="Zinder S."/>
            <person name="Liu W.-T."/>
            <person name="Woyke T."/>
        </authorList>
    </citation>
    <scope>NUCLEOTIDE SEQUENCE [LARGE SCALE GENOMIC DNA]</scope>
    <source>
        <strain evidence="7">DSM 22288 / NBRC 105244 / SMSP</strain>
    </source>
</reference>
<gene>
    <name evidence="6" type="ordered locus">Metfor_2183</name>
</gene>
<dbReference type="Gene3D" id="1.20.1090.10">
    <property type="entry name" value="Dehydroquinate synthase-like - alpha domain"/>
    <property type="match status" value="1"/>
</dbReference>
<feature type="domain" description="Alcohol dehydrogenase iron-type/glycerol dehydrogenase GldA" evidence="4">
    <location>
        <begin position="15"/>
        <end position="181"/>
    </location>
</feature>
<dbReference type="PANTHER" id="PTHR11496">
    <property type="entry name" value="ALCOHOL DEHYDROGENASE"/>
    <property type="match status" value="1"/>
</dbReference>
<sequence>MTKEQFELRKFVAPEFVIGSDARFLTGRYAKNFGAQNVLVVTGPHIIDAGWVKDVTASLEEDDIAFTVFSGVTPNPRDSEVMAGANVYDEAGCDAIVAVGGGSPIDCAKGIGIVSSNKRTILDFEGVDQIRVPPPPMICIPTTAGTGADVSQFAIINDTQRKVKIAIISKMIVPDIALVDPEPLSSLSPELTAHTGMDAFTHSVEAFVSNASSPVTDVHAFESIQLMTGFLLKAYQNPENLEYRYQTMLGSLGAGLAFSNASLGAVHAMAHSLGGFSDLPHGECNSLLLEHVMAFNYDSCPERYETVGKAMGLDLASPSPAERKDRIIGSVRNLREALGITDTLGDLGVTKADIPQLAKNALHDPCMATNPRQPAATDIERIYEEAL</sequence>
<evidence type="ECO:0000256" key="2">
    <source>
        <dbReference type="ARBA" id="ARBA00023002"/>
    </source>
</evidence>
<evidence type="ECO:0000259" key="4">
    <source>
        <dbReference type="Pfam" id="PF00465"/>
    </source>
</evidence>
<dbReference type="PROSITE" id="PS00060">
    <property type="entry name" value="ADH_IRON_2"/>
    <property type="match status" value="1"/>
</dbReference>
<keyword evidence="3" id="KW-0520">NAD</keyword>
<dbReference type="InterPro" id="IPR018211">
    <property type="entry name" value="ADH_Fe_CS"/>
</dbReference>
<evidence type="ECO:0000313" key="6">
    <source>
        <dbReference type="EMBL" id="AGB03189.1"/>
    </source>
</evidence>
<dbReference type="InterPro" id="IPR039697">
    <property type="entry name" value="Alcohol_dehydrogenase_Fe"/>
</dbReference>
<dbReference type="AlphaFoldDB" id="L0HJF8"/>
<keyword evidence="2" id="KW-0560">Oxidoreductase</keyword>
<dbReference type="Pfam" id="PF00465">
    <property type="entry name" value="Fe-ADH"/>
    <property type="match status" value="1"/>
</dbReference>
<evidence type="ECO:0000256" key="3">
    <source>
        <dbReference type="ARBA" id="ARBA00023027"/>
    </source>
</evidence>
<dbReference type="GO" id="GO:0046872">
    <property type="term" value="F:metal ion binding"/>
    <property type="evidence" value="ECO:0007669"/>
    <property type="project" value="InterPro"/>
</dbReference>
<evidence type="ECO:0000313" key="7">
    <source>
        <dbReference type="Proteomes" id="UP000010824"/>
    </source>
</evidence>
<dbReference type="EMBL" id="CP003167">
    <property type="protein sequence ID" value="AGB03189.1"/>
    <property type="molecule type" value="Genomic_DNA"/>
</dbReference>
<dbReference type="Proteomes" id="UP000010824">
    <property type="component" value="Chromosome"/>
</dbReference>
<dbReference type="SUPFAM" id="SSF56796">
    <property type="entry name" value="Dehydroquinate synthase-like"/>
    <property type="match status" value="1"/>
</dbReference>
<accession>L0HJF8</accession>
<dbReference type="NCBIfam" id="NF041833">
    <property type="entry name" value="Fe_ADH_ErcA"/>
    <property type="match status" value="1"/>
</dbReference>
<reference evidence="6 7" key="2">
    <citation type="journal article" date="2014" name="Genome Announc.">
        <title>Complete Genome Sequence of Methanoregula formicica SMSPT, a Mesophilic Hydrogenotrophic Methanogen Isolated from a Methanogenic Upflow Anaerobic Sludge Blanket Reactor.</title>
        <authorList>
            <person name="Yamamoto K."/>
            <person name="Tamaki H."/>
            <person name="Cadillo-Quiroz H."/>
            <person name="Imachi H."/>
            <person name="Kyrpides N."/>
            <person name="Woyke T."/>
            <person name="Goodwin L."/>
            <person name="Zinder S.H."/>
            <person name="Kamagata Y."/>
            <person name="Liu W.T."/>
        </authorList>
    </citation>
    <scope>NUCLEOTIDE SEQUENCE [LARGE SCALE GENOMIC DNA]</scope>
    <source>
        <strain evidence="7">DSM 22288 / NBRC 105244 / SMSP</strain>
    </source>
</reference>